<comment type="caution">
    <text evidence="2">The sequence shown here is derived from an EMBL/GenBank/DDBJ whole genome shotgun (WGS) entry which is preliminary data.</text>
</comment>
<dbReference type="EMBL" id="AUZX01014278">
    <property type="protein sequence ID" value="EQD32712.1"/>
    <property type="molecule type" value="Genomic_DNA"/>
</dbReference>
<dbReference type="AlphaFoldDB" id="T0YLD8"/>
<dbReference type="SMART" id="SM00228">
    <property type="entry name" value="PDZ"/>
    <property type="match status" value="1"/>
</dbReference>
<evidence type="ECO:0000259" key="1">
    <source>
        <dbReference type="PROSITE" id="PS51494"/>
    </source>
</evidence>
<organism evidence="2">
    <name type="scientific">mine drainage metagenome</name>
    <dbReference type="NCBI Taxonomy" id="410659"/>
    <lineage>
        <taxon>unclassified sequences</taxon>
        <taxon>metagenomes</taxon>
        <taxon>ecological metagenomes</taxon>
    </lineage>
</organism>
<evidence type="ECO:0000313" key="2">
    <source>
        <dbReference type="EMBL" id="EQD32712.1"/>
    </source>
</evidence>
<proteinExistence type="predicted"/>
<reference evidence="2" key="1">
    <citation type="submission" date="2013-08" db="EMBL/GenBank/DDBJ databases">
        <authorList>
            <person name="Mendez C."/>
            <person name="Richter M."/>
            <person name="Ferrer M."/>
            <person name="Sanchez J."/>
        </authorList>
    </citation>
    <scope>NUCLEOTIDE SEQUENCE</scope>
</reference>
<dbReference type="InterPro" id="IPR008763">
    <property type="entry name" value="Peptidase_S55"/>
</dbReference>
<dbReference type="InterPro" id="IPR036034">
    <property type="entry name" value="PDZ_sf"/>
</dbReference>
<dbReference type="PROSITE" id="PS51494">
    <property type="entry name" value="SPOIVB"/>
    <property type="match status" value="1"/>
</dbReference>
<name>T0YLD8_9ZZZZ</name>
<feature type="non-terminal residue" evidence="2">
    <location>
        <position position="1"/>
    </location>
</feature>
<feature type="domain" description="Peptidase S55" evidence="1">
    <location>
        <begin position="125"/>
        <end position="187"/>
    </location>
</feature>
<dbReference type="Gene3D" id="2.30.42.10">
    <property type="match status" value="1"/>
</dbReference>
<protein>
    <submittedName>
        <fullName evidence="2">Stage IV sporulation protein B</fullName>
    </submittedName>
</protein>
<dbReference type="SUPFAM" id="SSF50156">
    <property type="entry name" value="PDZ domain-like"/>
    <property type="match status" value="1"/>
</dbReference>
<gene>
    <name evidence="2" type="ORF">B1A_19352</name>
</gene>
<sequence length="187" mass="19584">GARATAESGLVDLEPSPGRVDLAIGSIALKTLKVVVVPQHLVNLGGQSIGVVARVQGTGVVGYGYFPTVSGGRVSPAIQAGLRVGDRLTAVDGQPIRDAQDLLGRVQSAGRAGRTVQLTVRRHGRRMEVAARPQMDRQLGTYRLGVYLRERMVGVGTLTFSDPATGAFAALGHAVDASLGPVQWRDP</sequence>
<accession>T0YLD8</accession>
<reference evidence="2" key="2">
    <citation type="journal article" date="2014" name="ISME J.">
        <title>Microbial stratification in low pH oxic and suboxic macroscopic growths along an acid mine drainage.</title>
        <authorList>
            <person name="Mendez-Garcia C."/>
            <person name="Mesa V."/>
            <person name="Sprenger R.R."/>
            <person name="Richter M."/>
            <person name="Diez M.S."/>
            <person name="Solano J."/>
            <person name="Bargiela R."/>
            <person name="Golyshina O.V."/>
            <person name="Manteca A."/>
            <person name="Ramos J.L."/>
            <person name="Gallego J.R."/>
            <person name="Llorente I."/>
            <person name="Martins Dos Santos V.A."/>
            <person name="Jensen O.N."/>
            <person name="Pelaez A.I."/>
            <person name="Sanchez J."/>
            <person name="Ferrer M."/>
        </authorList>
    </citation>
    <scope>NUCLEOTIDE SEQUENCE</scope>
</reference>
<dbReference type="InterPro" id="IPR001478">
    <property type="entry name" value="PDZ"/>
</dbReference>
<feature type="non-terminal residue" evidence="2">
    <location>
        <position position="187"/>
    </location>
</feature>
<dbReference type="Pfam" id="PF13180">
    <property type="entry name" value="PDZ_2"/>
    <property type="match status" value="1"/>
</dbReference>
<dbReference type="Pfam" id="PF05580">
    <property type="entry name" value="Peptidase_S55"/>
    <property type="match status" value="1"/>
</dbReference>